<keyword evidence="3 6" id="KW-0863">Zinc-finger</keyword>
<dbReference type="InterPro" id="IPR036236">
    <property type="entry name" value="Znf_C2H2_sf"/>
</dbReference>
<gene>
    <name evidence="8" type="primary">Ci-ZF(C2H2)-146</name>
</gene>
<keyword evidence="4" id="KW-0862">Zinc</keyword>
<evidence type="ECO:0000256" key="1">
    <source>
        <dbReference type="ARBA" id="ARBA00022723"/>
    </source>
</evidence>
<feature type="domain" description="C2H2-type" evidence="7">
    <location>
        <begin position="273"/>
        <end position="301"/>
    </location>
</feature>
<evidence type="ECO:0000256" key="2">
    <source>
        <dbReference type="ARBA" id="ARBA00022737"/>
    </source>
</evidence>
<reference evidence="8" key="1">
    <citation type="journal article" date="2006" name="Dev. Biol.">
        <title>Systematic analysis of embryonic expression profiles of zinc finger genes in Ciona intestinalis.</title>
        <authorList>
            <person name="Miwata K."/>
            <person name="Chiba T."/>
            <person name="Horii R."/>
            <person name="Yamada L."/>
            <person name="Kubo A."/>
            <person name="Miyamura D."/>
            <person name="Satoh N."/>
            <person name="Satou Y."/>
        </authorList>
    </citation>
    <scope>NUCLEOTIDE SEQUENCE</scope>
</reference>
<evidence type="ECO:0000256" key="5">
    <source>
        <dbReference type="ARBA" id="ARBA00023242"/>
    </source>
</evidence>
<protein>
    <submittedName>
        <fullName evidence="8">Zinc finger protein</fullName>
    </submittedName>
</protein>
<dbReference type="SMART" id="SM00355">
    <property type="entry name" value="ZnF_C2H2"/>
    <property type="match status" value="3"/>
</dbReference>
<keyword evidence="5" id="KW-0539">Nucleus</keyword>
<evidence type="ECO:0000313" key="8">
    <source>
        <dbReference type="EMBL" id="FAA00209.1"/>
    </source>
</evidence>
<dbReference type="InterPro" id="IPR050527">
    <property type="entry name" value="Snail/Krueppel_Znf"/>
</dbReference>
<evidence type="ECO:0000259" key="7">
    <source>
        <dbReference type="PROSITE" id="PS50157"/>
    </source>
</evidence>
<dbReference type="PROSITE" id="PS50157">
    <property type="entry name" value="ZINC_FINGER_C2H2_2"/>
    <property type="match status" value="2"/>
</dbReference>
<organism evidence="8">
    <name type="scientific">Ciona intestinalis</name>
    <name type="common">Transparent sea squirt</name>
    <name type="synonym">Ascidia intestinalis</name>
    <dbReference type="NCBI Taxonomy" id="7719"/>
    <lineage>
        <taxon>Eukaryota</taxon>
        <taxon>Metazoa</taxon>
        <taxon>Chordata</taxon>
        <taxon>Tunicata</taxon>
        <taxon>Ascidiacea</taxon>
        <taxon>Phlebobranchia</taxon>
        <taxon>Cionidae</taxon>
        <taxon>Ciona</taxon>
    </lineage>
</organism>
<dbReference type="InterPro" id="IPR013087">
    <property type="entry name" value="Znf_C2H2_type"/>
</dbReference>
<dbReference type="PANTHER" id="PTHR24388">
    <property type="entry name" value="ZINC FINGER PROTEIN"/>
    <property type="match status" value="1"/>
</dbReference>
<dbReference type="PROSITE" id="PS00028">
    <property type="entry name" value="ZINC_FINGER_C2H2_1"/>
    <property type="match status" value="3"/>
</dbReference>
<name>Q1RL56_CIOIN</name>
<keyword evidence="1" id="KW-0479">Metal-binding</keyword>
<feature type="non-terminal residue" evidence="8">
    <location>
        <position position="1"/>
    </location>
</feature>
<dbReference type="SUPFAM" id="SSF57667">
    <property type="entry name" value="beta-beta-alpha zinc fingers"/>
    <property type="match status" value="2"/>
</dbReference>
<evidence type="ECO:0000256" key="4">
    <source>
        <dbReference type="ARBA" id="ARBA00022833"/>
    </source>
</evidence>
<dbReference type="PANTHER" id="PTHR24388:SF53">
    <property type="entry name" value="CHORION TRANSCRIPTION FACTOR CF2-RELATED"/>
    <property type="match status" value="1"/>
</dbReference>
<evidence type="ECO:0000256" key="6">
    <source>
        <dbReference type="PROSITE-ProRule" id="PRU00042"/>
    </source>
</evidence>
<dbReference type="Gene3D" id="3.30.160.60">
    <property type="entry name" value="Classic Zinc Finger"/>
    <property type="match status" value="2"/>
</dbReference>
<dbReference type="AlphaFoldDB" id="Q1RL56"/>
<keyword evidence="2" id="KW-0677">Repeat</keyword>
<evidence type="ECO:0000256" key="3">
    <source>
        <dbReference type="ARBA" id="ARBA00022771"/>
    </source>
</evidence>
<accession>Q1RL56</accession>
<dbReference type="GO" id="GO:0008270">
    <property type="term" value="F:zinc ion binding"/>
    <property type="evidence" value="ECO:0007669"/>
    <property type="project" value="UniProtKB-KW"/>
</dbReference>
<dbReference type="EMBL" id="BR000178">
    <property type="protein sequence ID" value="FAA00209.1"/>
    <property type="molecule type" value="mRNA"/>
</dbReference>
<sequence>SMPRNDKRFSSSPISLLILQELKLMRQDMKDEFTKLRQAICESNIGKNNFEDIEKRIQFTSSYGLDLNCSENFTENIPLNIEEPSSEISNEQPAITGARTIEHDAQDACGGGMNIKHEILQDVSQQSYNDEQFSDIGACNAFGSLNQNTITSSNDNVTLTTRSVSNTGTVSLIPSANAVKEKSSNDVRIVKSVAPRKNIASTNSKYQLDFSSKHPGTIYPNSNASLDQQSCLLSWQHYNNNYNSSMELTNGANTDSDDITNGSESDRHVKLKYACRQCGKRFISVYKKRQHIVTAHHPQPKFVCSYCNKIFISKSILTVHVRRKHTGEKPFSCHICGLHFHCVGDCNHHMKRVHPIT</sequence>
<proteinExistence type="evidence at transcript level"/>
<feature type="domain" description="C2H2-type" evidence="7">
    <location>
        <begin position="302"/>
        <end position="330"/>
    </location>
</feature>